<organism evidence="1 2">
    <name type="scientific">Sphingomonas rhizophila</name>
    <dbReference type="NCBI Taxonomy" id="2071607"/>
    <lineage>
        <taxon>Bacteria</taxon>
        <taxon>Pseudomonadati</taxon>
        <taxon>Pseudomonadota</taxon>
        <taxon>Alphaproteobacteria</taxon>
        <taxon>Sphingomonadales</taxon>
        <taxon>Sphingomonadaceae</taxon>
        <taxon>Sphingomonas</taxon>
    </lineage>
</organism>
<accession>A0A7G9SBD9</accession>
<dbReference type="EMBL" id="CP060717">
    <property type="protein sequence ID" value="QNN65164.1"/>
    <property type="molecule type" value="Genomic_DNA"/>
</dbReference>
<evidence type="ECO:0000313" key="1">
    <source>
        <dbReference type="EMBL" id="QNN65164.1"/>
    </source>
</evidence>
<protein>
    <submittedName>
        <fullName evidence="1">Uncharacterized protein</fullName>
    </submittedName>
</protein>
<sequence length="87" mass="10167">MSRFPHKIGYGRKAPSREWQMLFLQTSSGFISERFIIRLEERSSDRWVVLYQVGMETRLADVHAKDARALLQIEKLSGRFPGRRSIA</sequence>
<dbReference type="KEGG" id="srhi:H9L12_00430"/>
<name>A0A7G9SBD9_9SPHN</name>
<evidence type="ECO:0000313" key="2">
    <source>
        <dbReference type="Proteomes" id="UP000515955"/>
    </source>
</evidence>
<proteinExistence type="predicted"/>
<keyword evidence="2" id="KW-1185">Reference proteome</keyword>
<gene>
    <name evidence="1" type="ORF">H9L12_00430</name>
</gene>
<dbReference type="AlphaFoldDB" id="A0A7G9SBD9"/>
<dbReference type="Proteomes" id="UP000515955">
    <property type="component" value="Chromosome"/>
</dbReference>
<dbReference type="RefSeq" id="WP_187542161.1">
    <property type="nucleotide sequence ID" value="NZ_CP060717.1"/>
</dbReference>
<reference evidence="1 2" key="1">
    <citation type="submission" date="2020-08" db="EMBL/GenBank/DDBJ databases">
        <title>Genome sequence of Sphingomonas rhizophila KACC 19189T.</title>
        <authorList>
            <person name="Hyun D.-W."/>
            <person name="Bae J.-W."/>
        </authorList>
    </citation>
    <scope>NUCLEOTIDE SEQUENCE [LARGE SCALE GENOMIC DNA]</scope>
    <source>
        <strain evidence="1 2">KACC 19189</strain>
    </source>
</reference>